<proteinExistence type="predicted"/>
<reference evidence="1 2" key="1">
    <citation type="submission" date="2022-01" db="EMBL/GenBank/DDBJ databases">
        <authorList>
            <person name="Xiong W."/>
            <person name="Schranz E."/>
        </authorList>
    </citation>
    <scope>NUCLEOTIDE SEQUENCE [LARGE SCALE GENOMIC DNA]</scope>
</reference>
<gene>
    <name evidence="1" type="ORF">LVIROSA_LOCUS16577</name>
</gene>
<protein>
    <submittedName>
        <fullName evidence="1">Uncharacterized protein</fullName>
    </submittedName>
</protein>
<dbReference type="Proteomes" id="UP001157418">
    <property type="component" value="Unassembled WGS sequence"/>
</dbReference>
<dbReference type="AlphaFoldDB" id="A0AAU9MRQ4"/>
<dbReference type="EMBL" id="CAKMRJ010003062">
    <property type="protein sequence ID" value="CAH1429741.1"/>
    <property type="molecule type" value="Genomic_DNA"/>
</dbReference>
<keyword evidence="2" id="KW-1185">Reference proteome</keyword>
<accession>A0AAU9MRQ4</accession>
<name>A0AAU9MRQ4_9ASTR</name>
<organism evidence="1 2">
    <name type="scientific">Lactuca virosa</name>
    <dbReference type="NCBI Taxonomy" id="75947"/>
    <lineage>
        <taxon>Eukaryota</taxon>
        <taxon>Viridiplantae</taxon>
        <taxon>Streptophyta</taxon>
        <taxon>Embryophyta</taxon>
        <taxon>Tracheophyta</taxon>
        <taxon>Spermatophyta</taxon>
        <taxon>Magnoliopsida</taxon>
        <taxon>eudicotyledons</taxon>
        <taxon>Gunneridae</taxon>
        <taxon>Pentapetalae</taxon>
        <taxon>asterids</taxon>
        <taxon>campanulids</taxon>
        <taxon>Asterales</taxon>
        <taxon>Asteraceae</taxon>
        <taxon>Cichorioideae</taxon>
        <taxon>Cichorieae</taxon>
        <taxon>Lactucinae</taxon>
        <taxon>Lactuca</taxon>
    </lineage>
</organism>
<sequence>MQGSSVDGASDIPPSVIFWNRRLLQVTPPLSPILRAFEEHHGGSFTLSNKKVGHNNVEKALLDTAAPSNVVSPPNLLCKR</sequence>
<comment type="caution">
    <text evidence="1">The sequence shown here is derived from an EMBL/GenBank/DDBJ whole genome shotgun (WGS) entry which is preliminary data.</text>
</comment>
<evidence type="ECO:0000313" key="2">
    <source>
        <dbReference type="Proteomes" id="UP001157418"/>
    </source>
</evidence>
<evidence type="ECO:0000313" key="1">
    <source>
        <dbReference type="EMBL" id="CAH1429741.1"/>
    </source>
</evidence>